<dbReference type="RefSeq" id="WP_074950590.1">
    <property type="nucleotide sequence ID" value="NZ_BJXR01000016.1"/>
</dbReference>
<sequence length="260" mass="27565">MTLPSRKTLLGNLLSLAALGWIYGGDLADAVRARSADVSALIELPSPVRPAVVLGLTALAVGVAIFGGLARGRADDFKGYRLLPILLVGALFFDLMLAESRIPIESTDAASMALQRFQKLAQEQSTQDAVLEDPRVLQTFLEQLGRPPYLVRGEQLPGYTLQVRKDCEGPVQEAPGVRPGTLLYCVAPERKGAWVTLVGLSAETRFGPPEVLSVGGETRFLLVQPAMGEESPEPGTAFRDAQAPSADVAADAGSTSSLQP</sequence>
<proteinExistence type="predicted"/>
<evidence type="ECO:0000313" key="3">
    <source>
        <dbReference type="EMBL" id="GEN06515.1"/>
    </source>
</evidence>
<evidence type="ECO:0000313" key="6">
    <source>
        <dbReference type="Proteomes" id="UP000321514"/>
    </source>
</evidence>
<dbReference type="EMBL" id="FOIB01000002">
    <property type="protein sequence ID" value="SET46420.1"/>
    <property type="molecule type" value="Genomic_DNA"/>
</dbReference>
<feature type="region of interest" description="Disordered" evidence="1">
    <location>
        <begin position="227"/>
        <end position="260"/>
    </location>
</feature>
<name>A0A511SX92_MYXFU</name>
<protein>
    <submittedName>
        <fullName evidence="3">Uncharacterized protein</fullName>
    </submittedName>
</protein>
<evidence type="ECO:0000256" key="2">
    <source>
        <dbReference type="SAM" id="Phobius"/>
    </source>
</evidence>
<feature type="transmembrane region" description="Helical" evidence="2">
    <location>
        <begin position="48"/>
        <end position="70"/>
    </location>
</feature>
<reference evidence="4 5" key="1">
    <citation type="submission" date="2016-10" db="EMBL/GenBank/DDBJ databases">
        <authorList>
            <person name="Varghese N."/>
            <person name="Submissions S."/>
        </authorList>
    </citation>
    <scope>NUCLEOTIDE SEQUENCE [LARGE SCALE GENOMIC DNA]</scope>
    <source>
        <strain evidence="4 5">DSM 16525</strain>
    </source>
</reference>
<keyword evidence="2" id="KW-1133">Transmembrane helix</keyword>
<dbReference type="EMBL" id="BJXR01000016">
    <property type="protein sequence ID" value="GEN06515.1"/>
    <property type="molecule type" value="Genomic_DNA"/>
</dbReference>
<evidence type="ECO:0000313" key="5">
    <source>
        <dbReference type="Proteomes" id="UP000183760"/>
    </source>
</evidence>
<dbReference type="Proteomes" id="UP000183760">
    <property type="component" value="Unassembled WGS sequence"/>
</dbReference>
<feature type="compositionally biased region" description="Low complexity" evidence="1">
    <location>
        <begin position="240"/>
        <end position="252"/>
    </location>
</feature>
<reference evidence="3 6" key="2">
    <citation type="submission" date="2019-07" db="EMBL/GenBank/DDBJ databases">
        <title>Whole genome shotgun sequence of Myxococcus fulvus NBRC 100333.</title>
        <authorList>
            <person name="Hosoyama A."/>
            <person name="Uohara A."/>
            <person name="Ohji S."/>
            <person name="Ichikawa N."/>
        </authorList>
    </citation>
    <scope>NUCLEOTIDE SEQUENCE [LARGE SCALE GENOMIC DNA]</scope>
    <source>
        <strain evidence="3 6">NBRC 100333</strain>
    </source>
</reference>
<accession>A0A511SX92</accession>
<feature type="transmembrane region" description="Helical" evidence="2">
    <location>
        <begin position="82"/>
        <end position="98"/>
    </location>
</feature>
<dbReference type="STRING" id="1334629.MFUL124B02_33145"/>
<keyword evidence="5" id="KW-1185">Reference proteome</keyword>
<gene>
    <name evidence="3" type="ORF">MFU01_15520</name>
    <name evidence="4" type="ORF">SAMN05443572_102373</name>
</gene>
<evidence type="ECO:0000256" key="1">
    <source>
        <dbReference type="SAM" id="MobiDB-lite"/>
    </source>
</evidence>
<keyword evidence="2" id="KW-0812">Transmembrane</keyword>
<dbReference type="AlphaFoldDB" id="A0A511SX92"/>
<dbReference type="Proteomes" id="UP000321514">
    <property type="component" value="Unassembled WGS sequence"/>
</dbReference>
<dbReference type="OrthoDB" id="5501533at2"/>
<organism evidence="3 6">
    <name type="scientific">Myxococcus fulvus</name>
    <dbReference type="NCBI Taxonomy" id="33"/>
    <lineage>
        <taxon>Bacteria</taxon>
        <taxon>Pseudomonadati</taxon>
        <taxon>Myxococcota</taxon>
        <taxon>Myxococcia</taxon>
        <taxon>Myxococcales</taxon>
        <taxon>Cystobacterineae</taxon>
        <taxon>Myxococcaceae</taxon>
        <taxon>Myxococcus</taxon>
    </lineage>
</organism>
<comment type="caution">
    <text evidence="3">The sequence shown here is derived from an EMBL/GenBank/DDBJ whole genome shotgun (WGS) entry which is preliminary data.</text>
</comment>
<evidence type="ECO:0000313" key="4">
    <source>
        <dbReference type="EMBL" id="SET46420.1"/>
    </source>
</evidence>
<keyword evidence="2" id="KW-0472">Membrane</keyword>